<protein>
    <submittedName>
        <fullName evidence="1">Cell cycle serine/threonine-protein kinase cdc5/MSD2</fullName>
        <ecNumber evidence="1">2.7.11.21</ecNumber>
    </submittedName>
</protein>
<proteinExistence type="predicted"/>
<sequence>MAALSPRSINILPKPKQDLVKKQSTRDLPTPKAAPSRNHAPPPPTLVQEPGNGEQYITGNFLGRGGFAVCYEGKLSRNGRVFAMKVVKSEMPLRKMAEKFRTELQIHSKMRHPNIVTFYRAFAFETNTYVILEICPNGSVMEMVKRRKCLTLPEVRRFMIQLCGAVKYLHRRNVAHRDLKMGNLFLDRNMNIKVGDFGLAAIILSEKDEKRRKTLCGTPNYIAPEVLDKNKGGHTQKVDIWSLGVIFFAMLTGFPPFQSKTQDEIYKKVRSLTYNWPKNSECANYIPPEAKDLVSACLSLDENERPEPDQIVDHNFFNMYVGCIPHELDSECRFSRPLWIKSQDPRGDKVEAGYGLEHESRYHSRVSHIRYSDEKYAVCKEFFYTECGVGKKETGEARKPVGKRCSKTAFAECAAEEEQGRQPIIPLPADEVYCYLQDRDWSVQEMPPEIDPRSSPEEDDDDVEKIASKAEAANLARTQLALAAQLRRKETQPRSHAAQLRQQALPARQPTRENILRNTQSGIHQLKSEIYREPQGTVRSGYLMSERPIRCRAPGYHGSLRERTTSTSALPKSISAPIDVVAGRTRAQSRQQLAAMATKHVGSEAITENVEKSPSKEYNSDAPKSLAAPRARIASRDADEMRLRRSQSKMTPPNSEVEVEQRIPRSKSDGVAKSTNSSAGNKPRSAFGLRRLIRADDDADVMPGTDIREVMGDVKMYFSELCRFRSSPTSARTRARRHQQRPASIKPHSYVMKWVDYTNRYGIGYVLDDGSVGCVFRADRGCPASCVIVRNGEMHIRRRTRAKESADEKDVYSDADQLVPQQGPPIEFYENTEIDSQGHRGGCVRRVLVEAKAFDTSKHSTCDLVMKTRSLDAEKIKRVKLVDQFGKYMIGPLGRKIENPSPGHEANNSSTEPYVRFYQRLGNVGIWGFGDSAFQFNFPDHTKLVISLPARQQVDRADSTLSCQIDFFHLSPTAARYLKAKGKMHPNGFDTRAVITDSASNYFASLCGLSAPMSGSGKERFQDILEANSFRDKIDFIIEVLESWIENGRLGGRIISKSSSISSTASFQTTLTRTFSTTSTFPSALTAISAGNLDMSHNSSDMFWCGPQEKSWAAPSGGKFVWVTVGAQGGDSEYMSLSLKNDGKIEAVGAEEAMELKDRLKALTM</sequence>
<gene>
    <name evidence="1" type="primary">CDC5</name>
    <name evidence="1" type="ORF">LOY88_002375</name>
</gene>
<keyword evidence="1" id="KW-0808">Transferase</keyword>
<reference evidence="1" key="1">
    <citation type="journal article" date="2022" name="bioRxiv">
        <title>Population genetic analysis of Ophidiomyces ophidiicola, the causative agent of snake fungal disease, indicates recent introductions to the USA.</title>
        <authorList>
            <person name="Ladner J.T."/>
            <person name="Palmer J.M."/>
            <person name="Ettinger C.L."/>
            <person name="Stajich J.E."/>
            <person name="Farrell T.M."/>
            <person name="Glorioso B.M."/>
            <person name="Lawson B."/>
            <person name="Price S.J."/>
            <person name="Stengle A.G."/>
            <person name="Grear D.A."/>
            <person name="Lorch J.M."/>
        </authorList>
    </citation>
    <scope>NUCLEOTIDE SEQUENCE</scope>
    <source>
        <strain evidence="1">NWHC 24266-5</strain>
    </source>
</reference>
<accession>A0ACB8V010</accession>
<organism evidence="1">
    <name type="scientific">Ophidiomyces ophidiicola</name>
    <dbReference type="NCBI Taxonomy" id="1387563"/>
    <lineage>
        <taxon>Eukaryota</taxon>
        <taxon>Fungi</taxon>
        <taxon>Dikarya</taxon>
        <taxon>Ascomycota</taxon>
        <taxon>Pezizomycotina</taxon>
        <taxon>Eurotiomycetes</taxon>
        <taxon>Eurotiomycetidae</taxon>
        <taxon>Onygenales</taxon>
        <taxon>Onygenaceae</taxon>
        <taxon>Ophidiomyces</taxon>
    </lineage>
</organism>
<name>A0ACB8V010_9EURO</name>
<dbReference type="EC" id="2.7.11.21" evidence="1"/>
<dbReference type="EMBL" id="JALBCA010000027">
    <property type="protein sequence ID" value="KAI2389001.1"/>
    <property type="molecule type" value="Genomic_DNA"/>
</dbReference>
<comment type="caution">
    <text evidence="1">The sequence shown here is derived from an EMBL/GenBank/DDBJ whole genome shotgun (WGS) entry which is preliminary data.</text>
</comment>
<evidence type="ECO:0000313" key="1">
    <source>
        <dbReference type="EMBL" id="KAI2389001.1"/>
    </source>
</evidence>
<keyword evidence="1" id="KW-0418">Kinase</keyword>